<evidence type="ECO:0000313" key="2">
    <source>
        <dbReference type="Proteomes" id="UP000027138"/>
    </source>
</evidence>
<keyword evidence="2" id="KW-1185">Reference proteome</keyword>
<sequence>MERVAKLESVGGVLVNFWEGPIFRPPCMEAATTTAAGCDGPVRLRRGFKRFDGNHRVASCWYGKEKREWKNDGRTAHVRIRPVGQVWGIGSSGAHV</sequence>
<name>A0A067KEU9_JATCU</name>
<organism evidence="1 2">
    <name type="scientific">Jatropha curcas</name>
    <name type="common">Barbados nut</name>
    <dbReference type="NCBI Taxonomy" id="180498"/>
    <lineage>
        <taxon>Eukaryota</taxon>
        <taxon>Viridiplantae</taxon>
        <taxon>Streptophyta</taxon>
        <taxon>Embryophyta</taxon>
        <taxon>Tracheophyta</taxon>
        <taxon>Spermatophyta</taxon>
        <taxon>Magnoliopsida</taxon>
        <taxon>eudicotyledons</taxon>
        <taxon>Gunneridae</taxon>
        <taxon>Pentapetalae</taxon>
        <taxon>rosids</taxon>
        <taxon>fabids</taxon>
        <taxon>Malpighiales</taxon>
        <taxon>Euphorbiaceae</taxon>
        <taxon>Crotonoideae</taxon>
        <taxon>Jatropheae</taxon>
        <taxon>Jatropha</taxon>
    </lineage>
</organism>
<evidence type="ECO:0000313" key="1">
    <source>
        <dbReference type="EMBL" id="KDP34652.1"/>
    </source>
</evidence>
<dbReference type="Proteomes" id="UP000027138">
    <property type="component" value="Unassembled WGS sequence"/>
</dbReference>
<reference evidence="1 2" key="1">
    <citation type="journal article" date="2014" name="PLoS ONE">
        <title>Global Analysis of Gene Expression Profiles in Physic Nut (Jatropha curcas L.) Seedlings Exposed to Salt Stress.</title>
        <authorList>
            <person name="Zhang L."/>
            <person name="Zhang C."/>
            <person name="Wu P."/>
            <person name="Chen Y."/>
            <person name="Li M."/>
            <person name="Jiang H."/>
            <person name="Wu G."/>
        </authorList>
    </citation>
    <scope>NUCLEOTIDE SEQUENCE [LARGE SCALE GENOMIC DNA]</scope>
    <source>
        <strain evidence="2">cv. GZQX0401</strain>
        <tissue evidence="1">Young leaves</tissue>
    </source>
</reference>
<dbReference type="EMBL" id="KK914515">
    <property type="protein sequence ID" value="KDP34652.1"/>
    <property type="molecule type" value="Genomic_DNA"/>
</dbReference>
<proteinExistence type="predicted"/>
<accession>A0A067KEU9</accession>
<protein>
    <submittedName>
        <fullName evidence="1">Uncharacterized protein</fullName>
    </submittedName>
</protein>
<dbReference type="AlphaFoldDB" id="A0A067KEU9"/>
<gene>
    <name evidence="1" type="ORF">JCGZ_11965</name>
</gene>